<dbReference type="Pfam" id="PF06412">
    <property type="entry name" value="TraD"/>
    <property type="match status" value="1"/>
</dbReference>
<keyword evidence="2" id="KW-1185">Reference proteome</keyword>
<evidence type="ECO:0008006" key="3">
    <source>
        <dbReference type="Google" id="ProtNLM"/>
    </source>
</evidence>
<reference evidence="1 2" key="1">
    <citation type="journal article" date="2010" name="Int. J. Syst. Evol. Microbiol.">
        <title>Sphingopyxis bauzanensis sp. nov., a psychrophilic bacterium isolated from soil.</title>
        <authorList>
            <person name="Zhang D.C."/>
            <person name="Liu H.C."/>
            <person name="Xin Y.H."/>
            <person name="Zhou Y.G."/>
            <person name="Schinner F."/>
            <person name="Margesin R."/>
        </authorList>
    </citation>
    <scope>NUCLEOTIDE SEQUENCE [LARGE SCALE GENOMIC DNA]</scope>
    <source>
        <strain evidence="1 2">DSM 22271</strain>
    </source>
</reference>
<comment type="caution">
    <text evidence="1">The sequence shown here is derived from an EMBL/GenBank/DDBJ whole genome shotgun (WGS) entry which is preliminary data.</text>
</comment>
<organism evidence="1 2">
    <name type="scientific">Sphingopyxis bauzanensis</name>
    <dbReference type="NCBI Taxonomy" id="651663"/>
    <lineage>
        <taxon>Bacteria</taxon>
        <taxon>Pseudomonadati</taxon>
        <taxon>Pseudomonadota</taxon>
        <taxon>Alphaproteobacteria</taxon>
        <taxon>Sphingomonadales</taxon>
        <taxon>Sphingomonadaceae</taxon>
        <taxon>Sphingopyxis</taxon>
    </lineage>
</organism>
<evidence type="ECO:0000313" key="1">
    <source>
        <dbReference type="EMBL" id="OWQ97147.1"/>
    </source>
</evidence>
<evidence type="ECO:0000313" key="2">
    <source>
        <dbReference type="Proteomes" id="UP000197361"/>
    </source>
</evidence>
<accession>A0A246JVQ1</accession>
<sequence length="59" mass="6085">MRKTKLVGEVVAATGAGDLPLDVLAGALLEAAESNDDTKLVAWALRGAEFFNGGDRSVP</sequence>
<dbReference type="AlphaFoldDB" id="A0A246JVQ1"/>
<dbReference type="Proteomes" id="UP000197361">
    <property type="component" value="Unassembled WGS sequence"/>
</dbReference>
<proteinExistence type="predicted"/>
<dbReference type="RefSeq" id="WP_088441004.1">
    <property type="nucleotide sequence ID" value="NZ_BMMC01000006.1"/>
</dbReference>
<dbReference type="InterPro" id="IPR009444">
    <property type="entry name" value="Conjugal_tfr_TraD_a-type"/>
</dbReference>
<dbReference type="EMBL" id="NISK01000002">
    <property type="protein sequence ID" value="OWQ97147.1"/>
    <property type="molecule type" value="Genomic_DNA"/>
</dbReference>
<protein>
    <recommendedName>
        <fullName evidence="3">Conjugal transfer protein TraD</fullName>
    </recommendedName>
</protein>
<name>A0A246JVQ1_9SPHN</name>
<gene>
    <name evidence="1" type="ORF">CDQ92_08740</name>
</gene>